<dbReference type="InterPro" id="IPR007046">
    <property type="entry name" value="RNA_pol_sigma_54_core-bd"/>
</dbReference>
<keyword evidence="6" id="KW-0731">Sigma factor</keyword>
<dbReference type="Pfam" id="PF00309">
    <property type="entry name" value="Sigma54_AID"/>
    <property type="match status" value="1"/>
</dbReference>
<dbReference type="PANTHER" id="PTHR32248">
    <property type="entry name" value="RNA POLYMERASE SIGMA-54 FACTOR"/>
    <property type="match status" value="1"/>
</dbReference>
<evidence type="ECO:0000313" key="12">
    <source>
        <dbReference type="EMBL" id="OYD08168.1"/>
    </source>
</evidence>
<dbReference type="PROSITE" id="PS00717">
    <property type="entry name" value="SIGMA54_1"/>
    <property type="match status" value="1"/>
</dbReference>
<dbReference type="GO" id="GO:0000428">
    <property type="term" value="C:DNA-directed RNA polymerase complex"/>
    <property type="evidence" value="ECO:0007669"/>
    <property type="project" value="UniProtKB-KW"/>
</dbReference>
<dbReference type="PRINTS" id="PR00045">
    <property type="entry name" value="SIGMA54FCT"/>
</dbReference>
<sequence>MALSMGYGLLQEQRMKLVMTPELRQAINVLQYSAQDLVQYIQEQAMENPVLEMEESIPESPENLQPSSMEGEQLREWASFIGKGEGRNRSVADRSGEEEHPVERLADSRESLTDVLEAQLLYLQLDDTTRDICRYIIGNLNEDGYLEVETDQICKRFNTDEESLRPCFEVIYSLDPAGVGARDLAECLKIQLLREDPPDEVALAVVERGLKDLAEGRYKKVGRMLGCSTGRVQQAADRIKRLNPKPGLIYGSGGARYVWPDVTVHAVGDDYEVVVNEGYMPRLGISSHYERLLIREDEGAQQAASYIKSRLQSAVWLLKSIEQRRQTMYRVTQAIIEEQRPFFDHGITHLKPLTLRQVAESLDLHESTVSRATRDKYMQTPRGLFPYRFFFPSGISTRSGENTSARSVKDKIAEMIAEEDKGKPLSDQKIADRLKERGMRISRRTVAKYREELGIRSSQVRRRYDEE</sequence>
<reference evidence="12 13" key="1">
    <citation type="submission" date="2017-07" db="EMBL/GenBank/DDBJ databases">
        <title>The genome sequence of Paludifilum halophilum highlights mechanisms for microbial adaptation to high salt environemnts.</title>
        <authorList>
            <person name="Belbahri L."/>
        </authorList>
    </citation>
    <scope>NUCLEOTIDE SEQUENCE [LARGE SCALE GENOMIC DNA]</scope>
    <source>
        <strain evidence="12 13">DSM 102817</strain>
    </source>
</reference>
<dbReference type="OrthoDB" id="9814402at2"/>
<evidence type="ECO:0000256" key="8">
    <source>
        <dbReference type="ARBA" id="ARBA00023163"/>
    </source>
</evidence>
<keyword evidence="13" id="KW-1185">Reference proteome</keyword>
<proteinExistence type="inferred from homology"/>
<dbReference type="AlphaFoldDB" id="A0A235B773"/>
<feature type="region of interest" description="Disordered" evidence="9">
    <location>
        <begin position="86"/>
        <end position="108"/>
    </location>
</feature>
<keyword evidence="5" id="KW-0805">Transcription regulation</keyword>
<dbReference type="Proteomes" id="UP000215459">
    <property type="component" value="Unassembled WGS sequence"/>
</dbReference>
<comment type="caution">
    <text evidence="12">The sequence shown here is derived from an EMBL/GenBank/DDBJ whole genome shotgun (WGS) entry which is preliminary data.</text>
</comment>
<dbReference type="Pfam" id="PF04552">
    <property type="entry name" value="Sigma54_DBD"/>
    <property type="match status" value="1"/>
</dbReference>
<evidence type="ECO:0000256" key="4">
    <source>
        <dbReference type="ARBA" id="ARBA00022695"/>
    </source>
</evidence>
<evidence type="ECO:0000256" key="6">
    <source>
        <dbReference type="ARBA" id="ARBA00023082"/>
    </source>
</evidence>
<evidence type="ECO:0000313" key="13">
    <source>
        <dbReference type="Proteomes" id="UP000215459"/>
    </source>
</evidence>
<comment type="similarity">
    <text evidence="1">Belongs to the sigma-54 factor family.</text>
</comment>
<dbReference type="PROSITE" id="PS50044">
    <property type="entry name" value="SIGMA54_3"/>
    <property type="match status" value="1"/>
</dbReference>
<dbReference type="GO" id="GO:0016779">
    <property type="term" value="F:nucleotidyltransferase activity"/>
    <property type="evidence" value="ECO:0007669"/>
    <property type="project" value="UniProtKB-KW"/>
</dbReference>
<dbReference type="Gene3D" id="1.10.10.1330">
    <property type="entry name" value="RNA polymerase sigma-54 factor, core-binding domain"/>
    <property type="match status" value="1"/>
</dbReference>
<feature type="domain" description="RNA polymerase sigma factor 54 core-binding" evidence="11">
    <location>
        <begin position="103"/>
        <end position="289"/>
    </location>
</feature>
<dbReference type="PROSITE" id="PS00718">
    <property type="entry name" value="SIGMA54_2"/>
    <property type="match status" value="1"/>
</dbReference>
<dbReference type="InterPro" id="IPR000394">
    <property type="entry name" value="RNA_pol_sigma_54"/>
</dbReference>
<keyword evidence="3" id="KW-0808">Transferase</keyword>
<name>A0A235B773_9BACL</name>
<dbReference type="NCBIfam" id="TIGR02395">
    <property type="entry name" value="rpoN_sigma"/>
    <property type="match status" value="1"/>
</dbReference>
<evidence type="ECO:0000256" key="2">
    <source>
        <dbReference type="ARBA" id="ARBA00022478"/>
    </source>
</evidence>
<evidence type="ECO:0000256" key="5">
    <source>
        <dbReference type="ARBA" id="ARBA00023015"/>
    </source>
</evidence>
<evidence type="ECO:0000256" key="3">
    <source>
        <dbReference type="ARBA" id="ARBA00022679"/>
    </source>
</evidence>
<dbReference type="GO" id="GO:0016987">
    <property type="term" value="F:sigma factor activity"/>
    <property type="evidence" value="ECO:0007669"/>
    <property type="project" value="UniProtKB-KW"/>
</dbReference>
<dbReference type="GO" id="GO:0001216">
    <property type="term" value="F:DNA-binding transcription activator activity"/>
    <property type="evidence" value="ECO:0007669"/>
    <property type="project" value="InterPro"/>
</dbReference>
<evidence type="ECO:0000256" key="9">
    <source>
        <dbReference type="SAM" id="MobiDB-lite"/>
    </source>
</evidence>
<dbReference type="GO" id="GO:0006352">
    <property type="term" value="P:DNA-templated transcription initiation"/>
    <property type="evidence" value="ECO:0007669"/>
    <property type="project" value="InterPro"/>
</dbReference>
<evidence type="ECO:0000256" key="1">
    <source>
        <dbReference type="ARBA" id="ARBA00008798"/>
    </source>
</evidence>
<dbReference type="EMBL" id="NOWF01000004">
    <property type="protein sequence ID" value="OYD08168.1"/>
    <property type="molecule type" value="Genomic_DNA"/>
</dbReference>
<evidence type="ECO:0000259" key="10">
    <source>
        <dbReference type="Pfam" id="PF04552"/>
    </source>
</evidence>
<dbReference type="Gene3D" id="1.10.10.60">
    <property type="entry name" value="Homeodomain-like"/>
    <property type="match status" value="1"/>
</dbReference>
<dbReference type="PIRSF" id="PIRSF000774">
    <property type="entry name" value="RpoN"/>
    <property type="match status" value="1"/>
</dbReference>
<feature type="domain" description="RNA polymerase sigma factor 54 DNA-binding" evidence="10">
    <location>
        <begin position="305"/>
        <end position="463"/>
    </location>
</feature>
<dbReference type="InterPro" id="IPR038709">
    <property type="entry name" value="RpoN_core-bd_sf"/>
</dbReference>
<dbReference type="GO" id="GO:0003677">
    <property type="term" value="F:DNA binding"/>
    <property type="evidence" value="ECO:0007669"/>
    <property type="project" value="UniProtKB-KW"/>
</dbReference>
<protein>
    <submittedName>
        <fullName evidence="12">RNA polymerase sigma-54 factor</fullName>
    </submittedName>
</protein>
<evidence type="ECO:0000256" key="7">
    <source>
        <dbReference type="ARBA" id="ARBA00023125"/>
    </source>
</evidence>
<evidence type="ECO:0000259" key="11">
    <source>
        <dbReference type="Pfam" id="PF04963"/>
    </source>
</evidence>
<keyword evidence="2" id="KW-0240">DNA-directed RNA polymerase</keyword>
<keyword evidence="7" id="KW-0238">DNA-binding</keyword>
<gene>
    <name evidence="12" type="primary">rpoN</name>
    <name evidence="12" type="ORF">CHM34_08670</name>
</gene>
<accession>A0A235B773</accession>
<keyword evidence="4" id="KW-0548">Nucleotidyltransferase</keyword>
<keyword evidence="8" id="KW-0804">Transcription</keyword>
<dbReference type="Pfam" id="PF04963">
    <property type="entry name" value="Sigma54_CBD"/>
    <property type="match status" value="1"/>
</dbReference>
<dbReference type="PANTHER" id="PTHR32248:SF4">
    <property type="entry name" value="RNA POLYMERASE SIGMA-54 FACTOR"/>
    <property type="match status" value="1"/>
</dbReference>
<organism evidence="12 13">
    <name type="scientific">Paludifilum halophilum</name>
    <dbReference type="NCBI Taxonomy" id="1642702"/>
    <lineage>
        <taxon>Bacteria</taxon>
        <taxon>Bacillati</taxon>
        <taxon>Bacillota</taxon>
        <taxon>Bacilli</taxon>
        <taxon>Bacillales</taxon>
        <taxon>Thermoactinomycetaceae</taxon>
        <taxon>Paludifilum</taxon>
    </lineage>
</organism>
<dbReference type="RefSeq" id="WP_094264202.1">
    <property type="nucleotide sequence ID" value="NZ_NOWF01000004.1"/>
</dbReference>
<dbReference type="InterPro" id="IPR007634">
    <property type="entry name" value="RNA_pol_sigma_54_DNA-bd"/>
</dbReference>